<dbReference type="InterPro" id="IPR050091">
    <property type="entry name" value="PKS_NRPS_Biosynth_Enz"/>
</dbReference>
<dbReference type="SMART" id="SM00825">
    <property type="entry name" value="PKS_KS"/>
    <property type="match status" value="3"/>
</dbReference>
<comment type="subcellular location">
    <subcellularLocation>
        <location evidence="1">Cytoplasm</location>
    </subcellularLocation>
</comment>
<keyword evidence="8" id="KW-0808">Transferase</keyword>
<dbReference type="InterPro" id="IPR020806">
    <property type="entry name" value="PKS_PP-bd"/>
</dbReference>
<feature type="region of interest" description="N-terminal hotdog fold" evidence="12">
    <location>
        <begin position="5199"/>
        <end position="5324"/>
    </location>
</feature>
<dbReference type="SUPFAM" id="SSF47336">
    <property type="entry name" value="ACP-like"/>
    <property type="match status" value="6"/>
</dbReference>
<dbReference type="PROSITE" id="PS50075">
    <property type="entry name" value="CARRIER"/>
    <property type="match status" value="6"/>
</dbReference>
<keyword evidence="18" id="KW-1185">Reference proteome</keyword>
<keyword evidence="7" id="KW-0597">Phosphoprotein</keyword>
<dbReference type="Pfam" id="PF21089">
    <property type="entry name" value="PKS_DH_N"/>
    <property type="match status" value="3"/>
</dbReference>
<evidence type="ECO:0000256" key="4">
    <source>
        <dbReference type="ARBA" id="ARBA00006484"/>
    </source>
</evidence>
<evidence type="ECO:0000256" key="6">
    <source>
        <dbReference type="ARBA" id="ARBA00022490"/>
    </source>
</evidence>
<dbReference type="InterPro" id="IPR014030">
    <property type="entry name" value="Ketoacyl_synth_N"/>
</dbReference>
<evidence type="ECO:0000256" key="7">
    <source>
        <dbReference type="ARBA" id="ARBA00022553"/>
    </source>
</evidence>
<dbReference type="PANTHER" id="PTHR43775">
    <property type="entry name" value="FATTY ACID SYNTHASE"/>
    <property type="match status" value="1"/>
</dbReference>
<dbReference type="SUPFAM" id="SSF51735">
    <property type="entry name" value="NAD(P)-binding Rossmann-fold domains"/>
    <property type="match status" value="4"/>
</dbReference>
<dbReference type="InterPro" id="IPR057326">
    <property type="entry name" value="KR_dom"/>
</dbReference>
<dbReference type="GO" id="GO:0005886">
    <property type="term" value="C:plasma membrane"/>
    <property type="evidence" value="ECO:0007669"/>
    <property type="project" value="TreeGrafter"/>
</dbReference>
<dbReference type="InterPro" id="IPR009081">
    <property type="entry name" value="PP-bd_ACP"/>
</dbReference>
<feature type="active site" description="Proton acceptor; for dehydratase activity" evidence="12">
    <location>
        <position position="1782"/>
    </location>
</feature>
<dbReference type="GO" id="GO:0006633">
    <property type="term" value="P:fatty acid biosynthetic process"/>
    <property type="evidence" value="ECO:0007669"/>
    <property type="project" value="InterPro"/>
</dbReference>
<dbReference type="GO" id="GO:0004312">
    <property type="term" value="F:fatty acid synthase activity"/>
    <property type="evidence" value="ECO:0007669"/>
    <property type="project" value="TreeGrafter"/>
</dbReference>
<dbReference type="Pfam" id="PF08242">
    <property type="entry name" value="Methyltransf_12"/>
    <property type="match status" value="2"/>
</dbReference>
<keyword evidence="10" id="KW-0511">Multifunctional enzyme</keyword>
<feature type="domain" description="Carrier" evidence="14">
    <location>
        <begin position="993"/>
        <end position="1069"/>
    </location>
</feature>
<comment type="function">
    <text evidence="11">Involved in production of the polyketide antibiotic thailandamide.</text>
</comment>
<feature type="region of interest" description="C-terminal hotdog fold" evidence="12">
    <location>
        <begin position="177"/>
        <end position="315"/>
    </location>
</feature>
<dbReference type="SUPFAM" id="SSF53335">
    <property type="entry name" value="S-adenosyl-L-methionine-dependent methyltransferases"/>
    <property type="match status" value="2"/>
</dbReference>
<dbReference type="InterPro" id="IPR013968">
    <property type="entry name" value="PKS_KR"/>
</dbReference>
<evidence type="ECO:0000256" key="3">
    <source>
        <dbReference type="ARBA" id="ARBA00005194"/>
    </source>
</evidence>
<feature type="domain" description="Carrier" evidence="14">
    <location>
        <begin position="4489"/>
        <end position="4566"/>
    </location>
</feature>
<evidence type="ECO:0000256" key="8">
    <source>
        <dbReference type="ARBA" id="ARBA00022679"/>
    </source>
</evidence>
<dbReference type="InterPro" id="IPR049551">
    <property type="entry name" value="PKS_DH_C"/>
</dbReference>
<dbReference type="Pfam" id="PF22336">
    <property type="entry name" value="RhiE-like_linker"/>
    <property type="match status" value="2"/>
</dbReference>
<gene>
    <name evidence="17" type="primary">acpP_3</name>
    <name evidence="17" type="ORF">PSECIP111854_03993</name>
</gene>
<dbReference type="PROSITE" id="PS52004">
    <property type="entry name" value="KS3_2"/>
    <property type="match status" value="3"/>
</dbReference>
<dbReference type="Gene3D" id="3.40.47.10">
    <property type="match status" value="3"/>
</dbReference>
<dbReference type="InterPro" id="IPR020803">
    <property type="entry name" value="MeTfrase_dom"/>
</dbReference>
<feature type="compositionally biased region" description="Low complexity" evidence="13">
    <location>
        <begin position="4572"/>
        <end position="4586"/>
    </location>
</feature>
<dbReference type="PROSITE" id="PS52019">
    <property type="entry name" value="PKS_MFAS_DH"/>
    <property type="match status" value="3"/>
</dbReference>
<dbReference type="Pfam" id="PF02801">
    <property type="entry name" value="Ketoacyl-synt_C"/>
    <property type="match status" value="3"/>
</dbReference>
<feature type="domain" description="Carrier" evidence="14">
    <location>
        <begin position="877"/>
        <end position="950"/>
    </location>
</feature>
<comment type="pathway">
    <text evidence="2">Antibiotic biosynthesis.</text>
</comment>
<dbReference type="Pfam" id="PF16197">
    <property type="entry name" value="KAsynt_C_assoc"/>
    <property type="match status" value="1"/>
</dbReference>
<keyword evidence="5" id="KW-0596">Phosphopantetheine</keyword>
<dbReference type="PANTHER" id="PTHR43775:SF37">
    <property type="entry name" value="SI:DKEY-61P9.11"/>
    <property type="match status" value="1"/>
</dbReference>
<feature type="active site" description="Proton acceptor; for dehydratase activity" evidence="12">
    <location>
        <position position="5228"/>
    </location>
</feature>
<comment type="similarity">
    <text evidence="4">Belongs to the short-chain dehydrogenases/reductases (SDR) family.</text>
</comment>
<feature type="active site" description="Proton donor; for dehydratase activity" evidence="12">
    <location>
        <position position="238"/>
    </location>
</feature>
<dbReference type="Pfam" id="PF08659">
    <property type="entry name" value="KR"/>
    <property type="match status" value="3"/>
</dbReference>
<evidence type="ECO:0000259" key="14">
    <source>
        <dbReference type="PROSITE" id="PS50075"/>
    </source>
</evidence>
<dbReference type="InterPro" id="IPR049552">
    <property type="entry name" value="PKS_DH_N"/>
</dbReference>
<evidence type="ECO:0000256" key="10">
    <source>
        <dbReference type="ARBA" id="ARBA00023268"/>
    </source>
</evidence>
<dbReference type="CDD" id="cd08953">
    <property type="entry name" value="KR_2_SDR_x"/>
    <property type="match status" value="2"/>
</dbReference>
<dbReference type="CDD" id="cd00833">
    <property type="entry name" value="PKS"/>
    <property type="match status" value="3"/>
</dbReference>
<dbReference type="InterPro" id="IPR014031">
    <property type="entry name" value="Ketoacyl_synth_C"/>
</dbReference>
<dbReference type="InterPro" id="IPR049900">
    <property type="entry name" value="PKS_mFAS_DH"/>
</dbReference>
<evidence type="ECO:0000313" key="18">
    <source>
        <dbReference type="Proteomes" id="UP001152467"/>
    </source>
</evidence>
<feature type="domain" description="Ketosynthase family 3 (KS3)" evidence="15">
    <location>
        <begin position="1135"/>
        <end position="1555"/>
    </location>
</feature>
<dbReference type="GO" id="GO:0004315">
    <property type="term" value="F:3-oxoacyl-[acyl-carrier-protein] synthase activity"/>
    <property type="evidence" value="ECO:0007669"/>
    <property type="project" value="InterPro"/>
</dbReference>
<dbReference type="Pfam" id="PF00550">
    <property type="entry name" value="PP-binding"/>
    <property type="match status" value="6"/>
</dbReference>
<keyword evidence="6" id="KW-0963">Cytoplasm</keyword>
<feature type="region of interest" description="Disordered" evidence="13">
    <location>
        <begin position="4569"/>
        <end position="4590"/>
    </location>
</feature>
<feature type="domain" description="PKS/mFAS DH" evidence="16">
    <location>
        <begin position="1753"/>
        <end position="2035"/>
    </location>
</feature>
<evidence type="ECO:0000313" key="17">
    <source>
        <dbReference type="EMBL" id="CAH9066951.1"/>
    </source>
</evidence>
<dbReference type="SMART" id="SM00826">
    <property type="entry name" value="PKS_DH"/>
    <property type="match status" value="2"/>
</dbReference>
<dbReference type="PROSITE" id="PS00012">
    <property type="entry name" value="PHOSPHOPANTETHEINE"/>
    <property type="match status" value="4"/>
</dbReference>
<dbReference type="SMART" id="SM00822">
    <property type="entry name" value="PKS_KR"/>
    <property type="match status" value="3"/>
</dbReference>
<feature type="domain" description="Carrier" evidence="14">
    <location>
        <begin position="4381"/>
        <end position="4458"/>
    </location>
</feature>
<protein>
    <submittedName>
        <fullName evidence="17">Acyl carrier protein</fullName>
    </submittedName>
</protein>
<dbReference type="SMART" id="SM01294">
    <property type="entry name" value="PKS_PP_betabranch"/>
    <property type="match status" value="2"/>
</dbReference>
<dbReference type="GO" id="GO:0005737">
    <property type="term" value="C:cytoplasm"/>
    <property type="evidence" value="ECO:0007669"/>
    <property type="project" value="UniProtKB-SubCell"/>
</dbReference>
<accession>A0A9W4R3U0</accession>
<evidence type="ECO:0000256" key="11">
    <source>
        <dbReference type="ARBA" id="ARBA00054155"/>
    </source>
</evidence>
<dbReference type="InterPro" id="IPR006162">
    <property type="entry name" value="Ppantetheine_attach_site"/>
</dbReference>
<dbReference type="Pfam" id="PF00109">
    <property type="entry name" value="ketoacyl-synt"/>
    <property type="match status" value="3"/>
</dbReference>
<dbReference type="EMBL" id="CAMAPC010000028">
    <property type="protein sequence ID" value="CAH9066951.1"/>
    <property type="molecule type" value="Genomic_DNA"/>
</dbReference>
<evidence type="ECO:0000256" key="13">
    <source>
        <dbReference type="SAM" id="MobiDB-lite"/>
    </source>
</evidence>
<dbReference type="InterPro" id="IPR042104">
    <property type="entry name" value="PKS_dehydratase_sf"/>
</dbReference>
<dbReference type="InterPro" id="IPR036736">
    <property type="entry name" value="ACP-like_sf"/>
</dbReference>
<dbReference type="FunFam" id="3.40.47.10:FF:000019">
    <property type="entry name" value="Polyketide synthase type I"/>
    <property type="match status" value="1"/>
</dbReference>
<dbReference type="SMART" id="SM00823">
    <property type="entry name" value="PKS_PP"/>
    <property type="match status" value="6"/>
</dbReference>
<feature type="domain" description="PKS/mFAS DH" evidence="16">
    <location>
        <begin position="5199"/>
        <end position="5493"/>
    </location>
</feature>
<organism evidence="17 18">
    <name type="scientific">Pseudoalteromonas holothuriae</name>
    <dbReference type="NCBI Taxonomy" id="2963714"/>
    <lineage>
        <taxon>Bacteria</taxon>
        <taxon>Pseudomonadati</taxon>
        <taxon>Pseudomonadota</taxon>
        <taxon>Gammaproteobacteria</taxon>
        <taxon>Alteromonadales</taxon>
        <taxon>Pseudoalteromonadaceae</taxon>
        <taxon>Pseudoalteromonas</taxon>
    </lineage>
</organism>
<dbReference type="Gene3D" id="1.10.1240.100">
    <property type="match status" value="3"/>
</dbReference>
<feature type="domain" description="PKS/mFAS DH" evidence="16">
    <location>
        <begin position="41"/>
        <end position="315"/>
    </location>
</feature>
<dbReference type="RefSeq" id="WP_261627137.1">
    <property type="nucleotide sequence ID" value="NZ_CAMAPC010000028.1"/>
</dbReference>
<comment type="caution">
    <text evidence="17">The sequence shown here is derived from an EMBL/GenBank/DDBJ whole genome shotgun (WGS) entry which is preliminary data.</text>
</comment>
<feature type="domain" description="Ketosynthase family 3 (KS3)" evidence="15">
    <location>
        <begin position="3007"/>
        <end position="3414"/>
    </location>
</feature>
<evidence type="ECO:0000256" key="1">
    <source>
        <dbReference type="ARBA" id="ARBA00004496"/>
    </source>
</evidence>
<name>A0A9W4R3U0_9GAMM</name>
<evidence type="ECO:0000256" key="2">
    <source>
        <dbReference type="ARBA" id="ARBA00004792"/>
    </source>
</evidence>
<dbReference type="InterPro" id="IPR036291">
    <property type="entry name" value="NAD(P)-bd_dom_sf"/>
</dbReference>
<dbReference type="CDD" id="cd02440">
    <property type="entry name" value="AdoMet_MTases"/>
    <property type="match status" value="2"/>
</dbReference>
<dbReference type="Gene3D" id="3.40.50.720">
    <property type="entry name" value="NAD(P)-binding Rossmann-like Domain"/>
    <property type="match status" value="3"/>
</dbReference>
<dbReference type="InterPro" id="IPR020807">
    <property type="entry name" value="PKS_DH"/>
</dbReference>
<reference evidence="17" key="1">
    <citation type="submission" date="2022-07" db="EMBL/GenBank/DDBJ databases">
        <authorList>
            <person name="Criscuolo A."/>
        </authorList>
    </citation>
    <scope>NUCLEOTIDE SEQUENCE</scope>
    <source>
        <strain evidence="17">CIP111854</strain>
    </source>
</reference>
<dbReference type="Gene3D" id="3.40.50.150">
    <property type="entry name" value="Vaccinia Virus protein VP39"/>
    <property type="match status" value="2"/>
</dbReference>
<keyword evidence="9" id="KW-0677">Repeat</keyword>
<dbReference type="Gene3D" id="3.10.129.110">
    <property type="entry name" value="Polyketide synthase dehydratase"/>
    <property type="match status" value="3"/>
</dbReference>
<feature type="active site" description="Proton donor; for dehydratase activity" evidence="12">
    <location>
        <position position="5402"/>
    </location>
</feature>
<dbReference type="SUPFAM" id="SSF53901">
    <property type="entry name" value="Thiolase-like"/>
    <property type="match status" value="3"/>
</dbReference>
<dbReference type="Proteomes" id="UP001152467">
    <property type="component" value="Unassembled WGS sequence"/>
</dbReference>
<evidence type="ECO:0000259" key="15">
    <source>
        <dbReference type="PROSITE" id="PS52004"/>
    </source>
</evidence>
<feature type="region of interest" description="C-terminal hotdog fold" evidence="12">
    <location>
        <begin position="5337"/>
        <end position="5493"/>
    </location>
</feature>
<sequence>MDKNNKIKRFILRQLKEQQLSLTEAKKLLSRAQLEPIRQPHPFLQLLWDEAQNTIHYQGYFSGHEPYVADHQVQGQHILPGVLFLEIIQSAILDAFQINDELPVQLLDFIWLAPVVFQQGGLKVSLTLDLSDEKRLRFELSSELQSQRVIHCQGDARICAGVEPEIIDLSQKRTQCKKVLSGEQCYQQFSQRGIFYGPSQQAIVELARGDEGVIARLQDPDQKGFYPGRLRLTPSLMDAALQACVGFYGEQDNIPKVPFTFSFCQQYFPFESQMQVWVQSTGKDRFDLAVCDMSGRLALKLKGLMIRAIKQSTTPHIYVPQWQISPSDEIAPPLSTTYALLLGLNEHKVHLTQLGHQVQHIELQQTTTWQQRAQQFHHCFESIKAKINDMAIACSDTTPLLLQVLLTHNCARSIHSGISGLLASAKKEIPGFFGQVIVIEEKTSSNLIDQYLAENQHHKETGYVQYQGEQRHILHWQDCIAHQANNTEQLLKARGTYLVVGGLGGIGRHISRYLVSLNNNINLILLGTRPFNDEMLPFFTELSLKGTRVHYESLDIGSAPELAAAIEKVRANFGEIKGVIHCAGVIQDSLLSNKSSQEVSEVFAPKVNGILNLDAQTASEPLDFFVAFTSVSGVAGNMGQSDYSAANGFVDGFMHERNDLVSRKKRYGQSLSIAWPLWRDGGMQATAQMLSVLKKQGVEPLETETALQVFHNAMLLEASQVLVVPHVDMKEGEQVHSSSPELPQATSAALHGISVDLNKGHFIRNYLKTLIAKVTKLSSARLEDDVLFEKYGLDSVKIVELTALLENTFGTQSKTLFFEYQTVDEMANYLLKRYEEQVSKLVLASAESDAILTESISDQIDTQPILSVSSDNDDIATSLSNYLRKLLADVTKLPLQRIENDVLLEKYGLDSVKVMEVTHALETNFGALPRTLFFEYQTVNDLVNYFVNTYDEQVTQQFILENSQHPTQSRSFSTSSTLNVSSETEHKELPVSEHITALKKALREILSSVTKLSTDRIKDDVLFEKFGIDSVKVMEITSQLEKTFGALPKTLFFEYQTLSELAEYFALNHQQNSRAWVTNIESTRASVAASKMASDSVEFDHKKDSLLIEKSKEDFTSSLSVAKLVTEPKNCIESQDSVAVVGLAGRYPMADSLADFWQNLVQGRDCISQIPEERWDNSLFFDSKKASIGKIHSNHGGFMSGVYEFDPLFFNISPREAKFLEPQERLFLQTAYHAVEDAGYTRQTISNNTGVYVGTMYLEYQMFGELAEVGSVALPGSPASIANRVSHFFNLDGPSMAIDTMCSSSLSALHLACNAIKNKEIEMAIIGGVNTLLHPNKYLLLSQGQFISQQGYCKSFGKGGEGYIPGEGVGAVVLVPLSMAQAEGRHVYGIIKGTALNHGGRANGFTVPNPNAQANVIRNALANAGVEPQTISYIEAHGTGTSLGDPIEISGLQKAFSSAEHSHCAIGAVKSNIGHLESAAGIASLTKVLLQLRHKQLVPSLHSSQLNPDIDFASSPFSVQQHLEPWHNDEALPQRRSGISSFGAGGANAHVVVEEYINEVLPPIKEKVSKAFPVVILISAKDEAALKRQVRVWLDEISSKEDMYCDGQLRSIALSSQLDKEALEFRLAVVVESIVQLKTILEHYLNTHNNNGLSSAGLFYGHSLLNSNAQAQSFDLWPQSVVNGVIERELALASAKAWIEGVHIPWQTLYLNTIFTRFKLPTYCFAKESYFIAHTTKYQAKEHTQVTKLNSLHPLLQQNVSTLGKQCFRTLFTGNELELRDHLIQGRRILPGMAYLEMAYQAVCQSLPISEHTITLRNIVWLAPLQVNSHDVCTHTHISTKQNGVVQFVISTLDDQQNEQVHCKGEVILHVSATVPQQKSFEDVSAPTNFLVENLADFYEQLKVQGVEYGSSFQCLNSIAVGECGAVAKLQVPKEVVASHHLYTLHPFILDAATQACAFLLHHKSTAPTAMNLAFSLQDLTVYGACTERMIATIVPVGESGGSQKVNIELFDDKGCLQVSLAGLSFRALNKAASDINTTKEIVTSAPVWIPISTLDSHQQSGRSLRLSWSIEHGLLCHINGTSPVHVTPHSEVDWLANTLAEHVVVENIILDITKSTDSSETYSYNEYAQNPLTTSLLKLVQALLRCDLDRNSVNWIVLTVQAQAVLENEIAVPQIAGLYGLLGTAVKENPNWCVKFIDLDDGTQFDDEIPTVKSRPESYLSRRANQWFERRHINVMPDPISSSRFIRNGVYLLVGGAGTVGYDLSLYLAREYNARTIWLGRRALNESIQQKQDSIANFGPKPFYLSVDAADPVALQQAHEAITQQCGAVNGIVHCAMQLHSRSIQSLSREDFENTLKAKQDTSVHIVNIFKHAQLDFVLFISSISAFIRAHGQAGYATGCNFIDQFANYVAQQWQVPTKVMHLGYWYNELFYKSEQSLGLRNWLAREGMQAVQPEQAIQAIEYLLSSHLYQMAYYGLNDEQAHFGLPIQISHTLHSAQQQFVTSPSWYAQLPSLKMEKMARADELPILLADIEAVLIQILASHINELTEFEALSNGLSKWWKASNNILQQSTKTENVVMSIDESVVLWQSKTAQWRDHPVLAEQVDLLDTAVHHLAGILKGQISAQQVLFPKSDIAMLERVYQDSPSARFYNQLLSTAVVKAIEFKLSESVSEGKQAGFRILEIGAGTGGTTSAVLHELAKHGFNVELYDFTDISKVFLDHAKRKYVANYPYVKTRILDIERDPSVQGIETGSYDIVIASNVLHATKDIRNTLFNSQALLKSGGILLLNEINDASILSHMTFGLTEGWWRFDDVDMRLEGSPALSFSHWQNVLSQTHFRDIKLLGVQQDSMGQQVICAHSNGLYLTSNEDIKHSPSIAYDAVVDGDPVEVSREQKDGRALLAVVVEQVTQALDIEPERFDMHRPFSEFGLDSILGVSVTENINQALDIALNPTDLFDYATASQLTEFIERQFAPSVGLIQQHIKGTDGVQPDITFATEHSILPDALNEIAIIGMSGCFPGAEDVESLWRNIQTKANCLNSLSSFAQRMTGNETFEQSDITAGFLESIQEFDPLFFNITPREAAAMSPNQRLLMQQSWKALEDAGYDPTQLKQHKLGIFVGAEPAGFASESFTGSSDAIVASRMAYFLDTNGPALVVNTGCSSSAVAIHLGAESLRSKDSDMVLAAGAFAQLSSSGLSMLAQIGMLSPSGKCRTFDHHADGTVLSEAVAVVVLKRLMDAERDGDIIHAVLAASGINQDGTSNGITAPNGRAQQSLITDTYKKFAINPEHISYVEAHGTGTPLGDPVEIKALKRAFSEFTGKSAFCALGSIKPDIGHTSSASGVTGLIKVLLALKHQSLPSLNHFSKLNPAIELAGSAFYISEHHQHWQANDGQRMAAINSFGHSGTNVHLVVKDYTKKQNRGVSLPDNTMNNKVIIPISAKKVPQLKLYAERLLSHVNELRHTSVQHVDTALLSIAYTLQTGRAQFAHRAAFIVRSLDDLAQQLELYINVGHGETASANNASLTKEQIFADLQHYYETHPVDVVNQWLAGNAFNWQSIYGPIKPAKMQLPTYVFEKRNMDLDIRTEQQNMLKNSVVEEVKPTQTVAKKYTNKATEFYSLGAEPSSTEFREEYLTFAPFFERRKGFSMTSFFLGLPMEQAERDMVLVKQRELRQVLFFKENFSQLNHVLDIGCGHGTDVIQLAALYPNLKVSGYTITGSQAQLGNERINRQGLSEQANIYHRDSSSDPFPNKYDLVFGIEVTFHIRNKQGVFDNIANALHEGGRLVLMDYISHLRGEIRDPNVEVTIPTLQTWADVLAEAGLAVVENIDVSQEIANFLYDPQLEDNIADLQEVAQSTLRNYANQSISLEQGWISYCLIKIEKNTHMSFAQRQESNIRALKQSMSYADAVAQMHTLGEPPYPKSQPVFAKQSKRSYVGELALYQPQLETLSVQASRSLTQPVLVLLAPELAQYASELSATSHLVEEYLILDHFDFESAHLAKTAIEKTLRILQKRIKQHGRGLNIKLILTRRHELAVHACYAAMLKTISIESTNIDCQTIYVGNANSHLDLLNALESGQNHLDCKELHYAPEQPLATRILKQSTLIDNLYFSLEKGRQQSWADAGVYLITGGLGGIGQTFAKEILTTTQRAVVILVGRAPLDTQRLAKLKPYAHYGDRIQYESCDVADANQVERLIQSIESKFGVLSGVIHSAGLTNDGAFIGKQWSQVDEVLRAKIDGTINLDLSTRHSQLAFFAVFTSISGYFGNAGQADYALANAFADNYITHRRTQTNVGHSIAIAWPHWLSGNLHLEASVASVAQQLGLSSLHSQEGLAAFYHALANEGGCYVVFKADLKKLTSGYLRHYFDAQQIEPDSAPTDIDHATHENVIQAVVDVFQQVLYLNQEDLSADSQFIEMGIDSINAVQVTEGINQKFSLSLPTSIMFEFDCIAKVAAYVAEHTTQSIAFSTPDIDEDLAHVLTQPSNILNTAEKTLADIITYLESLFAEVFGLSHGEFDRNSSFQSFGLTSINAIELIEAINQRCDSHLPTSIIFECDCILSLANYMQSQGIAPQKSQTQSQQSASATAQTPEQVEHMGPTFASLATGEATSGVAIIGMACCAGGVKDLDELWQTVQTQTVKTDVVKDVQWLEFFQQYCPDLGPLNYGAMQNLEQFDAAFFNISIREAEAMDAAQRIMLEQCYLAIEDSGYAAEQLRGKRVGTFIGSMGSTPSAADMSHHSMLGTETSVLAGRVAHFFDFSGPALVVNTACSSSLVAVDMAYNKLIQGQIDLALAGGITIYTHPSAFVSMQRANMLSKSGACRPFDNAADGILVGDGAGIVILKRLQDALKDKDDIYSVIRASGTNHDGRASAITTPSFLAQSALIQEVYRSAHIKADNIQYIEAHGTGTKLGDPVEIHALTDAYMQFTQRKQFCAVGSLKANLGHTSAASGVLSLIKVSLALQHKLIPASANFNVENQHIDFKSSPVYVNDRVQKWPLNDEQSRLAAISSFGFSGTNVHLVVEQAKDIGVDLTQANGPIVLSAQTMTELRLQALQLKLFLQKNQNKFETPSLFARVCYTLQTGREHLPARLALIASDVKVLLAKLERFINVGSDDAIGIICDVCDDTCAALSERGIDYENAQAIANAWVRGECINWLRLYSSAIPGRVHLPGYTFANDKRLAVTKLVASNSNKSSQVTKHLDHPMLQRNESKFGCQVFCSDYSGSEHFIADHQVGGHKILPATAHLEMAFAAFKQSLPISEDALVISITNVTWRIPVVIDEPLKVNITITPVANKNSYEFQIGQHNLNGEKDVSACVKGLLTTDVLSRPFIDLEQLLSQQTLQLHQGQTLYDIFEQGNIHYGQSHRCISEYYTLPHSSDSVLAKLTLAEEVSEQLKVYSIHPGILDAAIQASVALVLPTIGNMRSEEMKLALPYSAERITVYEKCQKQMWAYIRYNKNNGTRMGLQQLDIDLCNSFGKVCIAIKGLTSKIPTNKQSEYKQPDKKEHQWYKGDMEVDA</sequence>
<proteinExistence type="inferred from homology"/>
<comment type="pathway">
    <text evidence="3">Lipid metabolism; fatty acid biosynthesis.</text>
</comment>
<evidence type="ECO:0000256" key="12">
    <source>
        <dbReference type="PROSITE-ProRule" id="PRU01363"/>
    </source>
</evidence>
<dbReference type="SMART" id="SM00828">
    <property type="entry name" value="PKS_MT"/>
    <property type="match status" value="1"/>
</dbReference>
<feature type="active site" description="Proton acceptor; for dehydratase activity" evidence="12">
    <location>
        <position position="71"/>
    </location>
</feature>
<feature type="domain" description="Ketosynthase family 3 (KS3)" evidence="15">
    <location>
        <begin position="4606"/>
        <end position="5020"/>
    </location>
</feature>
<dbReference type="InterPro" id="IPR018201">
    <property type="entry name" value="Ketoacyl_synth_AS"/>
</dbReference>
<dbReference type="InterPro" id="IPR020841">
    <property type="entry name" value="PKS_Beta-ketoAc_synthase_dom"/>
</dbReference>
<feature type="domain" description="Carrier" evidence="14">
    <location>
        <begin position="2896"/>
        <end position="2973"/>
    </location>
</feature>
<dbReference type="Pfam" id="PF14765">
    <property type="entry name" value="PS-DH"/>
    <property type="match status" value="3"/>
</dbReference>
<feature type="region of interest" description="N-terminal hotdog fold" evidence="12">
    <location>
        <begin position="41"/>
        <end position="163"/>
    </location>
</feature>
<feature type="region of interest" description="C-terminal hotdog fold" evidence="12">
    <location>
        <begin position="1890"/>
        <end position="2035"/>
    </location>
</feature>
<dbReference type="InterPro" id="IPR029063">
    <property type="entry name" value="SAM-dependent_MTases_sf"/>
</dbReference>
<feature type="compositionally biased region" description="Basic and acidic residues" evidence="13">
    <location>
        <begin position="5492"/>
        <end position="5513"/>
    </location>
</feature>
<feature type="active site" description="Proton donor; for dehydratase activity" evidence="12">
    <location>
        <position position="1951"/>
    </location>
</feature>
<evidence type="ECO:0000259" key="16">
    <source>
        <dbReference type="PROSITE" id="PS52019"/>
    </source>
</evidence>
<evidence type="ECO:0000256" key="9">
    <source>
        <dbReference type="ARBA" id="ARBA00022737"/>
    </source>
</evidence>
<evidence type="ECO:0000256" key="5">
    <source>
        <dbReference type="ARBA" id="ARBA00022450"/>
    </source>
</evidence>
<dbReference type="InterPro" id="IPR054514">
    <property type="entry name" value="RhiE-like_linker"/>
</dbReference>
<feature type="region of interest" description="Disordered" evidence="13">
    <location>
        <begin position="5490"/>
        <end position="5513"/>
    </location>
</feature>
<feature type="region of interest" description="N-terminal hotdog fold" evidence="12">
    <location>
        <begin position="1753"/>
        <end position="1874"/>
    </location>
</feature>
<dbReference type="PROSITE" id="PS00606">
    <property type="entry name" value="KS3_1"/>
    <property type="match status" value="2"/>
</dbReference>
<dbReference type="InterPro" id="IPR032821">
    <property type="entry name" value="PKS_assoc"/>
</dbReference>
<dbReference type="GO" id="GO:0031177">
    <property type="term" value="F:phosphopantetheine binding"/>
    <property type="evidence" value="ECO:0007669"/>
    <property type="project" value="InterPro"/>
</dbReference>
<dbReference type="Gene3D" id="1.10.1200.10">
    <property type="entry name" value="ACP-like"/>
    <property type="match status" value="6"/>
</dbReference>
<feature type="domain" description="Carrier" evidence="14">
    <location>
        <begin position="761"/>
        <end position="834"/>
    </location>
</feature>
<dbReference type="InterPro" id="IPR013217">
    <property type="entry name" value="Methyltransf_12"/>
</dbReference>
<dbReference type="InterPro" id="IPR016039">
    <property type="entry name" value="Thiolase-like"/>
</dbReference>
<dbReference type="GO" id="GO:0071770">
    <property type="term" value="P:DIM/DIP cell wall layer assembly"/>
    <property type="evidence" value="ECO:0007669"/>
    <property type="project" value="TreeGrafter"/>
</dbReference>